<feature type="compositionally biased region" description="Low complexity" evidence="1">
    <location>
        <begin position="832"/>
        <end position="849"/>
    </location>
</feature>
<reference evidence="3" key="2">
    <citation type="journal article" date="2019" name="Mol. Plant Microbe Interact.">
        <title>Genome sequence resources for four phytopathogenic fungi from the Colletotrichum orbiculare species complex.</title>
        <authorList>
            <person name="Gan P."/>
            <person name="Tsushima A."/>
            <person name="Narusaka M."/>
            <person name="Narusaka Y."/>
            <person name="Takano Y."/>
            <person name="Kubo Y."/>
            <person name="Shirasu K."/>
        </authorList>
    </citation>
    <scope>GENOME REANNOTATION</scope>
    <source>
        <strain evidence="3">104-T / ATCC 96160 / CBS 514.97 / LARS 414 / MAFF 240422</strain>
    </source>
</reference>
<dbReference type="AlphaFoldDB" id="N4VGQ4"/>
<reference evidence="3" key="1">
    <citation type="journal article" date="2013" name="New Phytol.">
        <title>Comparative genomic and transcriptomic analyses reveal the hemibiotrophic stage shift of Colletotrichum fungi.</title>
        <authorList>
            <person name="Gan P."/>
            <person name="Ikeda K."/>
            <person name="Irieda H."/>
            <person name="Narusaka M."/>
            <person name="O'Connell R.J."/>
            <person name="Narusaka Y."/>
            <person name="Takano Y."/>
            <person name="Kubo Y."/>
            <person name="Shirasu K."/>
        </authorList>
    </citation>
    <scope>NUCLEOTIDE SEQUENCE [LARGE SCALE GENOMIC DNA]</scope>
    <source>
        <strain evidence="3">104-T / ATCC 96160 / CBS 514.97 / LARS 414 / MAFF 240422</strain>
    </source>
</reference>
<feature type="compositionally biased region" description="Basic and acidic residues" evidence="1">
    <location>
        <begin position="718"/>
        <end position="728"/>
    </location>
</feature>
<evidence type="ECO:0000256" key="1">
    <source>
        <dbReference type="SAM" id="MobiDB-lite"/>
    </source>
</evidence>
<dbReference type="Proteomes" id="UP000014480">
    <property type="component" value="Unassembled WGS sequence"/>
</dbReference>
<sequence length="878" mass="99229">MASPSNLRERHAELLAAIDELRQARVDESMDLPRLVIIGGGISDRIAVMETLCGMPLQLPDDKDWERFVFEFSLRPAPPDEEPSAVFHVLPAARRTKDEVVLLDVLGRLYRGEDRKCPGSRLRHLQSGLNVITREVRSRLHYEHDDEDELGDTIKVYFRGPGVPYLDFLHHPQVIKGFTPSTAMSADRSLDSPMAIPLLVFPETTPKAVLADAARAALRTRVPLSRVSAVALARLASLPFLASKSAPPRRPLMGDHFGKGLSRLVIPKQPSSFSAATHTGGRILQQQLESVYLEWIASKTEQIRESLRLRALELGDRVAPAFESIYEDQTFRQRCLLTEAVQYLPDAFEEESPSPTSTRNSPTWILLHRWMSETLDQFQKTMLESGKRRRVIWDLDGRRPGANEVGRAEYLREIQQLMDWHGVAAHDDFDAKRHGHIITQLFQHQSEPWERIALKAMCDIVRGVFAVIANQCRYRGTAGAVLSALLAPHLTRLEEDLCESVTESFRPHMLARPDADCLHVRTTAQADEFRWVAEHVKKVFGSTALDGQEGDFVVQKCQFDILTDLLGRREGAPTEGCSEKILRFAEDYYATCMEQFFLHFSNLAGRIYIEIPKIVSRDTVCKTSDEEIHRLFVSEPNSSVDPEDEDMHWLRDRQEKVLTVCNNVVRRLDALGETAADSELADPAGLPLSESDDTTVFTPSETSTKEELRPSPMDDVSVCEHKGVFDEKSQDDEDDSESQSDDDCEGNCECDSEDDEYNNECDDVYDDEEDDYSDDEDDEDDRRGYRIGTENAVAPRPSRRIPIRSLLNEHRSHDDGVNGNEYYSRPVRLQRSGSYTSTTDSDSSSGSSTAAIDRNLMTAIRERRPLKRHVLPRLPPPS</sequence>
<dbReference type="STRING" id="1213857.N4VGQ4"/>
<dbReference type="InterPro" id="IPR027417">
    <property type="entry name" value="P-loop_NTPase"/>
</dbReference>
<protein>
    <submittedName>
        <fullName evidence="2">Uncharacterized protein</fullName>
    </submittedName>
</protein>
<feature type="compositionally biased region" description="Basic and acidic residues" evidence="1">
    <location>
        <begin position="807"/>
        <end position="816"/>
    </location>
</feature>
<dbReference type="HOGENOM" id="CLU_327607_0_0_1"/>
<dbReference type="EMBL" id="AMCV02000022">
    <property type="protein sequence ID" value="TDZ18711.1"/>
    <property type="molecule type" value="Genomic_DNA"/>
</dbReference>
<evidence type="ECO:0000313" key="2">
    <source>
        <dbReference type="EMBL" id="TDZ18711.1"/>
    </source>
</evidence>
<comment type="caution">
    <text evidence="2">The sequence shown here is derived from an EMBL/GenBank/DDBJ whole genome shotgun (WGS) entry which is preliminary data.</text>
</comment>
<feature type="compositionally biased region" description="Acidic residues" evidence="1">
    <location>
        <begin position="729"/>
        <end position="780"/>
    </location>
</feature>
<dbReference type="Gene3D" id="3.40.50.300">
    <property type="entry name" value="P-loop containing nucleotide triphosphate hydrolases"/>
    <property type="match status" value="1"/>
</dbReference>
<gene>
    <name evidence="2" type="ORF">Cob_v008187</name>
</gene>
<name>N4VGQ4_COLOR</name>
<organism evidence="2 3">
    <name type="scientific">Colletotrichum orbiculare (strain 104-T / ATCC 96160 / CBS 514.97 / LARS 414 / MAFF 240422)</name>
    <name type="common">Cucumber anthracnose fungus</name>
    <name type="synonym">Colletotrichum lagenarium</name>
    <dbReference type="NCBI Taxonomy" id="1213857"/>
    <lineage>
        <taxon>Eukaryota</taxon>
        <taxon>Fungi</taxon>
        <taxon>Dikarya</taxon>
        <taxon>Ascomycota</taxon>
        <taxon>Pezizomycotina</taxon>
        <taxon>Sordariomycetes</taxon>
        <taxon>Hypocreomycetidae</taxon>
        <taxon>Glomerellales</taxon>
        <taxon>Glomerellaceae</taxon>
        <taxon>Colletotrichum</taxon>
        <taxon>Colletotrichum orbiculare species complex</taxon>
    </lineage>
</organism>
<accession>N4VGQ4</accession>
<evidence type="ECO:0000313" key="3">
    <source>
        <dbReference type="Proteomes" id="UP000014480"/>
    </source>
</evidence>
<feature type="region of interest" description="Disordered" evidence="1">
    <location>
        <begin position="676"/>
        <end position="851"/>
    </location>
</feature>
<keyword evidence="3" id="KW-1185">Reference proteome</keyword>
<proteinExistence type="predicted"/>